<evidence type="ECO:0000313" key="2">
    <source>
        <dbReference type="EMBL" id="OPH48058.1"/>
    </source>
</evidence>
<feature type="transmembrane region" description="Helical" evidence="1">
    <location>
        <begin position="36"/>
        <end position="56"/>
    </location>
</feature>
<feature type="transmembrane region" description="Helical" evidence="1">
    <location>
        <begin position="108"/>
        <end position="126"/>
    </location>
</feature>
<proteinExistence type="predicted"/>
<feature type="transmembrane region" description="Helical" evidence="1">
    <location>
        <begin position="68"/>
        <end position="88"/>
    </location>
</feature>
<dbReference type="RefSeq" id="WP_079419583.1">
    <property type="nucleotide sequence ID" value="NZ_MBTG01000049.1"/>
</dbReference>
<comment type="caution">
    <text evidence="2">The sequence shown here is derived from an EMBL/GenBank/DDBJ whole genome shotgun (WGS) entry which is preliminary data.</text>
</comment>
<keyword evidence="3" id="KW-1185">Reference proteome</keyword>
<dbReference type="AlphaFoldDB" id="A0A1V4H9H7"/>
<evidence type="ECO:0000256" key="1">
    <source>
        <dbReference type="SAM" id="Phobius"/>
    </source>
</evidence>
<feature type="transmembrane region" description="Helical" evidence="1">
    <location>
        <begin position="6"/>
        <end position="24"/>
    </location>
</feature>
<dbReference type="Pfam" id="PF07301">
    <property type="entry name" value="DUF1453"/>
    <property type="match status" value="1"/>
</dbReference>
<name>A0A1V4H9H7_9BACL</name>
<sequence length="163" mass="18594">MNAQTLIGYGISAVIIILVIWLRTRGKERPIRNKGFGMLIPVVLLLVIFGLSISSLSHIPDHPFHLPAIWEMLCAGVLGIGLGSIMLYHTGYEKREDGLVYARRNKNFKYVLIAIIALRIILSQYFKSLDYTEFTVLTMVMAYVYICVWRIGSFIKYRQVSAH</sequence>
<gene>
    <name evidence="2" type="ORF">BC351_38930</name>
</gene>
<dbReference type="InterPro" id="IPR058247">
    <property type="entry name" value="DUF1453"/>
</dbReference>
<accession>A0A1V4H9H7</accession>
<dbReference type="InterPro" id="IPR031306">
    <property type="entry name" value="CcdC"/>
</dbReference>
<dbReference type="Proteomes" id="UP000190626">
    <property type="component" value="Unassembled WGS sequence"/>
</dbReference>
<keyword evidence="1" id="KW-0812">Transmembrane</keyword>
<dbReference type="EMBL" id="MBTG01000049">
    <property type="protein sequence ID" value="OPH48058.1"/>
    <property type="molecule type" value="Genomic_DNA"/>
</dbReference>
<dbReference type="OrthoDB" id="2941182at2"/>
<feature type="transmembrane region" description="Helical" evidence="1">
    <location>
        <begin position="132"/>
        <end position="151"/>
    </location>
</feature>
<keyword evidence="1" id="KW-1133">Transmembrane helix</keyword>
<protein>
    <submittedName>
        <fullName evidence="2">Cytochrome C biogenesis protein CcdC</fullName>
    </submittedName>
</protein>
<reference evidence="3" key="1">
    <citation type="submission" date="2016-07" db="EMBL/GenBank/DDBJ databases">
        <authorList>
            <person name="Florea S."/>
            <person name="Webb J.S."/>
            <person name="Jaromczyk J."/>
            <person name="Schardl C.L."/>
        </authorList>
    </citation>
    <scope>NUCLEOTIDE SEQUENCE [LARGE SCALE GENOMIC DNA]</scope>
    <source>
        <strain evidence="3">CY1</strain>
    </source>
</reference>
<evidence type="ECO:0000313" key="3">
    <source>
        <dbReference type="Proteomes" id="UP000190626"/>
    </source>
</evidence>
<organism evidence="2 3">
    <name type="scientific">Paenibacillus ferrarius</name>
    <dbReference type="NCBI Taxonomy" id="1469647"/>
    <lineage>
        <taxon>Bacteria</taxon>
        <taxon>Bacillati</taxon>
        <taxon>Bacillota</taxon>
        <taxon>Bacilli</taxon>
        <taxon>Bacillales</taxon>
        <taxon>Paenibacillaceae</taxon>
        <taxon>Paenibacillus</taxon>
    </lineage>
</organism>
<dbReference type="PANTHER" id="PTHR39164">
    <property type="entry name" value="PROTEIN CCDC"/>
    <property type="match status" value="1"/>
</dbReference>
<dbReference type="PANTHER" id="PTHR39164:SF1">
    <property type="entry name" value="PROTEIN CCDC"/>
    <property type="match status" value="1"/>
</dbReference>
<dbReference type="STRING" id="1469647.BC351_38930"/>
<keyword evidence="1" id="KW-0472">Membrane</keyword>